<evidence type="ECO:0000256" key="5">
    <source>
        <dbReference type="ARBA" id="ARBA00018266"/>
    </source>
</evidence>
<proteinExistence type="inferred from homology"/>
<evidence type="ECO:0000256" key="9">
    <source>
        <dbReference type="ARBA" id="ARBA00032005"/>
    </source>
</evidence>
<evidence type="ECO:0000256" key="2">
    <source>
        <dbReference type="ARBA" id="ARBA00003949"/>
    </source>
</evidence>
<evidence type="ECO:0000256" key="1">
    <source>
        <dbReference type="ARBA" id="ARBA00001947"/>
    </source>
</evidence>
<comment type="similarity">
    <text evidence="3 12">Belongs to the cytidine and deoxycytidylate deaminase family.</text>
</comment>
<keyword evidence="7 12" id="KW-0378">Hydrolase</keyword>
<dbReference type="PROSITE" id="PS51747">
    <property type="entry name" value="CYT_DCMP_DEAMINASES_2"/>
    <property type="match status" value="1"/>
</dbReference>
<dbReference type="NCBIfam" id="NF004064">
    <property type="entry name" value="PRK05578.1"/>
    <property type="match status" value="1"/>
</dbReference>
<dbReference type="NCBIfam" id="TIGR01354">
    <property type="entry name" value="cyt_deam_tetra"/>
    <property type="match status" value="1"/>
</dbReference>
<dbReference type="GO" id="GO:0004126">
    <property type="term" value="F:cytidine deaminase activity"/>
    <property type="evidence" value="ECO:0007669"/>
    <property type="project" value="UniProtKB-EC"/>
</dbReference>
<keyword evidence="8 12" id="KW-0862">Zinc</keyword>
<dbReference type="InterPro" id="IPR016192">
    <property type="entry name" value="APOBEC/CMP_deaminase_Zn-bd"/>
</dbReference>
<evidence type="ECO:0000256" key="11">
    <source>
        <dbReference type="ARBA" id="ARBA00049558"/>
    </source>
</evidence>
<dbReference type="PANTHER" id="PTHR11644:SF2">
    <property type="entry name" value="CYTIDINE DEAMINASE"/>
    <property type="match status" value="1"/>
</dbReference>
<comment type="catalytic activity">
    <reaction evidence="11 12">
        <text>cytidine + H2O + H(+) = uridine + NH4(+)</text>
        <dbReference type="Rhea" id="RHEA:16069"/>
        <dbReference type="ChEBI" id="CHEBI:15377"/>
        <dbReference type="ChEBI" id="CHEBI:15378"/>
        <dbReference type="ChEBI" id="CHEBI:16704"/>
        <dbReference type="ChEBI" id="CHEBI:17562"/>
        <dbReference type="ChEBI" id="CHEBI:28938"/>
        <dbReference type="EC" id="3.5.4.5"/>
    </reaction>
</comment>
<dbReference type="PANTHER" id="PTHR11644">
    <property type="entry name" value="CYTIDINE DEAMINASE"/>
    <property type="match status" value="1"/>
</dbReference>
<protein>
    <recommendedName>
        <fullName evidence="5 12">Cytidine deaminase</fullName>
        <ecNumber evidence="4 12">3.5.4.5</ecNumber>
    </recommendedName>
    <alternativeName>
        <fullName evidence="9 12">Cytidine aminohydrolase</fullName>
    </alternativeName>
</protein>
<comment type="catalytic activity">
    <reaction evidence="10 12">
        <text>2'-deoxycytidine + H2O + H(+) = 2'-deoxyuridine + NH4(+)</text>
        <dbReference type="Rhea" id="RHEA:13433"/>
        <dbReference type="ChEBI" id="CHEBI:15377"/>
        <dbReference type="ChEBI" id="CHEBI:15378"/>
        <dbReference type="ChEBI" id="CHEBI:15698"/>
        <dbReference type="ChEBI" id="CHEBI:16450"/>
        <dbReference type="ChEBI" id="CHEBI:28938"/>
        <dbReference type="EC" id="3.5.4.5"/>
    </reaction>
</comment>
<evidence type="ECO:0000256" key="4">
    <source>
        <dbReference type="ARBA" id="ARBA00012783"/>
    </source>
</evidence>
<feature type="domain" description="CMP/dCMP-type deaminase" evidence="13">
    <location>
        <begin position="4"/>
        <end position="131"/>
    </location>
</feature>
<comment type="cofactor">
    <cofactor evidence="1 12">
        <name>Zn(2+)</name>
        <dbReference type="ChEBI" id="CHEBI:29105"/>
    </cofactor>
</comment>
<dbReference type="InterPro" id="IPR050202">
    <property type="entry name" value="Cyt/Deoxycyt_deaminase"/>
</dbReference>
<comment type="function">
    <text evidence="2 12">This enzyme scavenges exogenous and endogenous cytidine and 2'-deoxycytidine for UMP synthesis.</text>
</comment>
<dbReference type="InterPro" id="IPR002125">
    <property type="entry name" value="CMP_dCMP_dom"/>
</dbReference>
<dbReference type="PROSITE" id="PS00903">
    <property type="entry name" value="CYT_DCMP_DEAMINASES_1"/>
    <property type="match status" value="1"/>
</dbReference>
<dbReference type="InterPro" id="IPR016193">
    <property type="entry name" value="Cytidine_deaminase-like"/>
</dbReference>
<keyword evidence="15" id="KW-1185">Reference proteome</keyword>
<evidence type="ECO:0000256" key="3">
    <source>
        <dbReference type="ARBA" id="ARBA00006576"/>
    </source>
</evidence>
<reference evidence="14 15" key="1">
    <citation type="journal article" date="2023" name="PLoS ONE">
        <title>Complete genome assembly of Hawai'i environmental nontuberculous mycobacteria reveals unexpected co-isolation with methylobacteria.</title>
        <authorList>
            <person name="Hendrix J."/>
            <person name="Epperson L.E."/>
            <person name="Tong E.I."/>
            <person name="Chan Y.L."/>
            <person name="Hasan N.A."/>
            <person name="Dawrs S.N."/>
            <person name="Norton G.J."/>
            <person name="Virdi R."/>
            <person name="Crooks J.L."/>
            <person name="Chan E.D."/>
            <person name="Honda J.R."/>
            <person name="Strong M."/>
        </authorList>
    </citation>
    <scope>NUCLEOTIDE SEQUENCE [LARGE SCALE GENOMIC DNA]</scope>
    <source>
        <strain evidence="14 15">NJH_HI01</strain>
    </source>
</reference>
<evidence type="ECO:0000313" key="15">
    <source>
        <dbReference type="Proteomes" id="UP001404845"/>
    </source>
</evidence>
<evidence type="ECO:0000256" key="8">
    <source>
        <dbReference type="ARBA" id="ARBA00022833"/>
    </source>
</evidence>
<accession>A0ABU9ZF36</accession>
<evidence type="ECO:0000256" key="7">
    <source>
        <dbReference type="ARBA" id="ARBA00022801"/>
    </source>
</evidence>
<evidence type="ECO:0000313" key="14">
    <source>
        <dbReference type="EMBL" id="MEN3229569.1"/>
    </source>
</evidence>
<evidence type="ECO:0000256" key="12">
    <source>
        <dbReference type="RuleBase" id="RU364006"/>
    </source>
</evidence>
<dbReference type="EMBL" id="JAQYXL010000001">
    <property type="protein sequence ID" value="MEN3229569.1"/>
    <property type="molecule type" value="Genomic_DNA"/>
</dbReference>
<evidence type="ECO:0000259" key="13">
    <source>
        <dbReference type="PROSITE" id="PS51747"/>
    </source>
</evidence>
<dbReference type="Proteomes" id="UP001404845">
    <property type="component" value="Unassembled WGS sequence"/>
</dbReference>
<name>A0ABU9ZF36_9HYPH</name>
<dbReference type="Pfam" id="PF00383">
    <property type="entry name" value="dCMP_cyt_deam_1"/>
    <property type="match status" value="1"/>
</dbReference>
<dbReference type="Gene3D" id="3.40.140.10">
    <property type="entry name" value="Cytidine Deaminase, domain 2"/>
    <property type="match status" value="1"/>
</dbReference>
<dbReference type="InterPro" id="IPR006262">
    <property type="entry name" value="Cyt_deam_tetra"/>
</dbReference>
<dbReference type="EC" id="3.5.4.5" evidence="4 12"/>
<dbReference type="CDD" id="cd01283">
    <property type="entry name" value="cytidine_deaminase"/>
    <property type="match status" value="1"/>
</dbReference>
<organism evidence="14 15">
    <name type="scientific">Methylorubrum rhodesianum</name>
    <dbReference type="NCBI Taxonomy" id="29427"/>
    <lineage>
        <taxon>Bacteria</taxon>
        <taxon>Pseudomonadati</taxon>
        <taxon>Pseudomonadota</taxon>
        <taxon>Alphaproteobacteria</taxon>
        <taxon>Hyphomicrobiales</taxon>
        <taxon>Methylobacteriaceae</taxon>
        <taxon>Methylorubrum</taxon>
    </lineage>
</organism>
<dbReference type="SUPFAM" id="SSF53927">
    <property type="entry name" value="Cytidine deaminase-like"/>
    <property type="match status" value="1"/>
</dbReference>
<gene>
    <name evidence="14" type="ORF">PUR21_18280</name>
</gene>
<keyword evidence="6 12" id="KW-0479">Metal-binding</keyword>
<comment type="caution">
    <text evidence="14">The sequence shown here is derived from an EMBL/GenBank/DDBJ whole genome shotgun (WGS) entry which is preliminary data.</text>
</comment>
<sequence length="137" mass="14136">MTEPDLDALFEAAAVVRGRAHAPYSGFQVGAALRDEAGRIHAGCNVENAAYPVGTCAEAGAIAAMIAAGGRRIDAILVLADSPSPVTPCGACRQRIREFAGPGTPILSAGLDGLRAHYTLDQLLPTSFGPEHFIHGT</sequence>
<evidence type="ECO:0000256" key="10">
    <source>
        <dbReference type="ARBA" id="ARBA00049252"/>
    </source>
</evidence>
<evidence type="ECO:0000256" key="6">
    <source>
        <dbReference type="ARBA" id="ARBA00022723"/>
    </source>
</evidence>